<evidence type="ECO:0000313" key="2">
    <source>
        <dbReference type="Proteomes" id="UP000016200"/>
    </source>
</evidence>
<accession>S7J3C8</accession>
<reference evidence="1 2" key="1">
    <citation type="submission" date="2013-04" db="EMBL/GenBank/DDBJ databases">
        <title>Genome sequence of Chlamydia psittaci 10-1398/11.</title>
        <authorList>
            <person name="Huot-Creasy H."/>
            <person name="McCracken C.L."/>
            <person name="Humphries M."/>
            <person name="Sachse K."/>
            <person name="Laroucau K."/>
            <person name="Bavoil P."/>
            <person name="Myers G.S."/>
        </authorList>
    </citation>
    <scope>NUCLEOTIDE SEQUENCE [LARGE SCALE GENOMIC DNA]</scope>
    <source>
        <strain evidence="1 2">10_1398_11</strain>
    </source>
</reference>
<dbReference type="Proteomes" id="UP000016200">
    <property type="component" value="Unassembled WGS sequence"/>
</dbReference>
<comment type="caution">
    <text evidence="1">The sequence shown here is derived from an EMBL/GenBank/DDBJ whole genome shotgun (WGS) entry which is preliminary data.</text>
</comment>
<proteinExistence type="predicted"/>
<gene>
    <name evidence="1" type="ORF">CP10139811_1068A</name>
</gene>
<protein>
    <submittedName>
        <fullName evidence="1">Uncharacterized protein</fullName>
    </submittedName>
</protein>
<dbReference type="HOGENOM" id="CLU_3434427_0_0_0"/>
<organism evidence="1 2">
    <name type="scientific">Chlamydia ibidis</name>
    <dbReference type="NCBI Taxonomy" id="1405396"/>
    <lineage>
        <taxon>Bacteria</taxon>
        <taxon>Pseudomonadati</taxon>
        <taxon>Chlamydiota</taxon>
        <taxon>Chlamydiia</taxon>
        <taxon>Chlamydiales</taxon>
        <taxon>Chlamydiaceae</taxon>
        <taxon>Chlamydia/Chlamydophila group</taxon>
        <taxon>Chlamydia</taxon>
    </lineage>
</organism>
<evidence type="ECO:0000313" key="1">
    <source>
        <dbReference type="EMBL" id="EPP34919.1"/>
    </source>
</evidence>
<feature type="non-terminal residue" evidence="1">
    <location>
        <position position="15"/>
    </location>
</feature>
<dbReference type="EMBL" id="ATNB01000155">
    <property type="protein sequence ID" value="EPP34919.1"/>
    <property type="molecule type" value="Genomic_DNA"/>
</dbReference>
<sequence>MPELALPYLAFSGPS</sequence>
<name>S7J3C8_9CHLA</name>